<evidence type="ECO:0000256" key="5">
    <source>
        <dbReference type="SAM" id="SignalP"/>
    </source>
</evidence>
<evidence type="ECO:0000313" key="7">
    <source>
        <dbReference type="Proteomes" id="UP000694844"/>
    </source>
</evidence>
<evidence type="ECO:0000256" key="4">
    <source>
        <dbReference type="SAM" id="Phobius"/>
    </source>
</evidence>
<dbReference type="KEGG" id="cvn:111115834"/>
<dbReference type="Pfam" id="PF23106">
    <property type="entry name" value="EGF_Teneurin"/>
    <property type="match status" value="1"/>
</dbReference>
<evidence type="ECO:0000256" key="2">
    <source>
        <dbReference type="ARBA" id="ARBA00023157"/>
    </source>
</evidence>
<dbReference type="Gene3D" id="2.10.25.10">
    <property type="entry name" value="Laminin"/>
    <property type="match status" value="2"/>
</dbReference>
<feature type="transmembrane region" description="Helical" evidence="4">
    <location>
        <begin position="3061"/>
        <end position="3081"/>
    </location>
</feature>
<dbReference type="GeneID" id="111115834"/>
<keyword evidence="1 5" id="KW-0732">Signal</keyword>
<dbReference type="Proteomes" id="UP000694844">
    <property type="component" value="Chromosome 9"/>
</dbReference>
<dbReference type="RefSeq" id="XP_022310402.1">
    <property type="nucleotide sequence ID" value="XM_022454694.1"/>
</dbReference>
<dbReference type="GO" id="GO:0005102">
    <property type="term" value="F:signaling receptor binding"/>
    <property type="evidence" value="ECO:0007669"/>
    <property type="project" value="TreeGrafter"/>
</dbReference>
<dbReference type="InterPro" id="IPR058727">
    <property type="entry name" value="Helical_Vwde"/>
</dbReference>
<dbReference type="GO" id="GO:0005576">
    <property type="term" value="C:extracellular region"/>
    <property type="evidence" value="ECO:0007669"/>
    <property type="project" value="TreeGrafter"/>
</dbReference>
<feature type="domain" description="VWFD" evidence="6">
    <location>
        <begin position="421"/>
        <end position="606"/>
    </location>
</feature>
<dbReference type="InterPro" id="IPR001846">
    <property type="entry name" value="VWF_type-D"/>
</dbReference>
<evidence type="ECO:0000313" key="8">
    <source>
        <dbReference type="RefSeq" id="XP_022310402.1"/>
    </source>
</evidence>
<keyword evidence="4" id="KW-0812">Transmembrane</keyword>
<dbReference type="PROSITE" id="PS51233">
    <property type="entry name" value="VWFD"/>
    <property type="match status" value="2"/>
</dbReference>
<gene>
    <name evidence="8" type="primary">LOC111115834</name>
</gene>
<keyword evidence="2" id="KW-1015">Disulfide bond</keyword>
<keyword evidence="7" id="KW-1185">Reference proteome</keyword>
<protein>
    <submittedName>
        <fullName evidence="8">Uncharacterized protein LOC111115834 isoform X1</fullName>
    </submittedName>
</protein>
<name>A0A8B8C3Y2_CRAVI</name>
<keyword evidence="4" id="KW-1133">Transmembrane helix</keyword>
<accession>A0A8B8C3Y2</accession>
<dbReference type="PANTHER" id="PTHR14949">
    <property type="entry name" value="EGF-LIKE-DOMAIN, MULTIPLE 7, 8"/>
    <property type="match status" value="1"/>
</dbReference>
<dbReference type="GO" id="GO:0009986">
    <property type="term" value="C:cell surface"/>
    <property type="evidence" value="ECO:0007669"/>
    <property type="project" value="TreeGrafter"/>
</dbReference>
<feature type="compositionally biased region" description="Polar residues" evidence="3">
    <location>
        <begin position="2118"/>
        <end position="2132"/>
    </location>
</feature>
<sequence>MAMLRKSAVQILLCTIFKIVGALNQCSDTEYKELGDLAKRSPTYMYDAAPLCDRYLMQGWYRAGLHQIPTTDPWLATCGTLFPYWMDDTAPSNEGETKSVKVCQVGFSGPCERTHNIRMTNCGKYYVYELIPLDICNAAYCFEPDNTCVSDIPKNIEVKYHSVSWTTTQEGVTTHYDPDINLVCHFDRLPDDALFYDVTWYVDNTEVLTNQTVSSNSSDVALLSGSQMVAKGKKANSMIHCVVGAVFKAEDRPCNTNSSGLFFAGIKMITPKLRIPRGGSAEAQFQFTIPFISRHSIIKVGLPPPLQGVKILEHQMALFVSMYITGGPVDCNDLDRKACDVQVKAFKRTESEKYDTDDWRVIHTKKVYNRDDGDFDILDKQVTLRFATGVTNGVGSKFFDSITLQDIQVFIEETDSSWKGTYCESHTDPHMKTFDGKYYECQLDGTFVLYRNDPFEQEVQEKHHLCHPSYSYPRCSCAVAVRSGKDIFTVDICNSRTIINFPLCEDKTLNVIKKNDRYYKIIFPTGTMVEIKFISWPTQNDWQLNVDIFPSPSDVGNSSGLCGVLDGNYRNDFTRNDDAKTMDNPDHHNPPNAFSESWRVKNNELNLFDESTYGNLESISHVYERVCSCKKIADDKPADIECNYGTYKNCKFVVGKKFHCMLNPEGHLRRKRDLRHIESLLLNSYERNESKLEERRPKREAITILKTYEEAEDICLNAFQNSQSYQTCKEYISDLSNTSIVNCISDVMMTGDDNFTKIHIEAALEQCSVFVVLNTTFQQTEPEITSKIETLCQNNCSGHGICKDGNCTCEPEFAGSDCSFDLLGPPSITHISDFGLCDKSKENCEEITVYGKYFIENMNTNCYMTRKTYQTDGITVSMVDYEANLQERTLFEGFCPLEYTSDDHWVTAFTFNISNDGSRFTEIYFVYTYQSLCQEYQNNTGTVTFLFKDGFCYINNKCIPDGSTDEDNNCNICNANRMKYEWSFNPGHCFIDGICYKSGDINGTNPCSVCMPTTNTTTWSPDPHLCFINGICYLPDQTKLGSECYACESNASRDSWTFKDGYCLINNECFLDGEANGKYQCQICDVAQSYYSWILKIDHCFIDGSCYKSGDINGTNPCDICIPTVNTTTWSPTPDMCFIDEICYLPNQTKTGSECFACESNASRNSWTFKDDHCFIDGSCYKSGDINGTNPCDICIPTVNTTTWSPTPDMCFIDEICYLPNQTKTGSECFACKPNVSRNSWTFKDGYCLINKECFIEGELNEMYPCQICDIAQCNSSWTLKPDHCLIEGICYKSGDINKTNPCDICMPTVRKTTWSLAPDLCFIDEICYLPDQTKTGSECFACESNASRNSWTFKDDHCFIDGSCYKSGDINGTNPCDICIPTVNTTTWSPTPDMCFIDEICYLPNQTKTGSECFACKPNASRNSWTFKDGYCLINKECFIEGELNEMYPCQICDIAQCNSSWTLKPDHCLIEGICYKSGDINKTNPCDICMPTVRKTTWSLAPDLCFIDEICYLPDQTKTGSECFACESNASRNSWTFKDDHCFIDGSCYKSGDINGTNPCDICIPTVNTTTWSPTPDMCFIDEICYLPNQTKTGSECFACKPNASRNSWTFKDGYCLINKECFIEGELNEMYPCQICDIAQCNSSWTLKPDHCFIDGSCYKSGDINGTNPCDICIPTVNTTTWSPTPDMCLIDGVCYLPNQTKIESDCFACESDASRNSWTLKDDHCFIDGSCYKSGDINGTNPCDICIPTVNTTTWSPTPDMCFIDEICYLPNQTKTGSECFACESNASRNSWTFKDDHCFIDGSCYKSGDINGTNPCDICIPTVNTTTWSPTPDMCFIDEICYLPDQSKTGSECFACKPNASRNSWTFKDGYCLINKECFIEGESNEMLPCQICDVAQCNSSWTLKPGNCLINEVCYKSGDANGKNNCTVCIPEINSTTWSLAPDMCFIDNTCYPDSQQNPDAECSICKSELSRTAWTQHDGCFSTSLSTAANEQLTSTDMSLSSRLTSIDTATSAKSVVATDQITTHLQLTSQSIEELPTTNAVETLTKTESPTTVESTTKKPKLTTTITKAITAKITEQSKVSDTVSTEPITIQVKTTNIFTVGTEKPITPFTSESITEHTTSNTEPRTKSDKTTEISTEESSKNSRKPVTEQSSITTLITTEQRFPAKETTERYIESTTELITSTKAGPLTNNITAPMDGTLEPTTKNHQQTPIVDTTMSYTTLKSTQSLCWESPEDVTVVYHNVSWISITETANRTVHEPSINLRCNFSLLRDVSLHYSVEWYVDEDILVKESQVNPTNIERSILSMQDLFPWSMKAGAKIRCKVGVMVDANEKPCTFSTSPGFIAGIKILDTTQTILRKGKSKVAFHLTIPYISSIIETNGQIVHPNPLEVHSVLLPDSTGCEDSLGVDKCVIYISAFPYTDSHRFESDLWRKTHVITVYHMDTNNYKVDSTKTFGLKTITEGNSFWNDVFYHNVTIYIKDRNDIWKGKFCGSKTDPHFYTFDGVSYENHISGDFILYRNTLFNQEIQTTHRLCFPSYNFPYCTCAVSIQSGQDVFLIDVCDEKAFIDYLSCNDSVMQVDKLRDKLYKIVLPTGTLVLVTLVSWPIDDAWQLDIELFPSLSDVNNTYGLCGTLDGIKDNEFTRRDGYKDNVALLYPNEFSRSWNVQDGENLFMEPIINRQTISSTLDHICTCTPNGKTCLYKTFKSCLMEHEIQCTAQNRSQNRLLSIKVQKNSSENGESQLFRKKRQTFTYVKTHDEAQNICFAAFQVSETYRMCKEHVNDLSNSSYVNCIIDLTMTGDVNITTLHVESAIQQCATFIKLNDTLQSTNPDVTNKLKSFCPRNCSYQGYCIKGKCTCNQGYGGSDCSFDRFSAPEIWSTFPSNVCDKSTQSCSRMNFRGRYFIENIKKTCYIQRTLARHDGSAINMAYLEQPLTAHNLFRGSCLLPFVHDAAWVTQYTLNVSYDGKEFTESIKLYVYQSECQQHISDDGRDQFLLKEGFCYISNTCVTQGYSNSNDSCYMCDPTSDKYTWTQNTDCVISSSPTPEEFTISSMIYILIACIAVIIVVVPVAIWRYRKSHGYKQFYRIEDHRKEINEELTLKFTKNSKNPEDYVPMTQID</sequence>
<proteinExistence type="predicted"/>
<feature type="signal peptide" evidence="5">
    <location>
        <begin position="1"/>
        <end position="22"/>
    </location>
</feature>
<feature type="region of interest" description="Disordered" evidence="3">
    <location>
        <begin position="576"/>
        <end position="595"/>
    </location>
</feature>
<evidence type="ECO:0000259" key="6">
    <source>
        <dbReference type="PROSITE" id="PS51233"/>
    </source>
</evidence>
<dbReference type="OrthoDB" id="6150683at2759"/>
<feature type="compositionally biased region" description="Basic and acidic residues" evidence="3">
    <location>
        <begin position="576"/>
        <end position="589"/>
    </location>
</feature>
<organism evidence="7 8">
    <name type="scientific">Crassostrea virginica</name>
    <name type="common">Eastern oyster</name>
    <dbReference type="NCBI Taxonomy" id="6565"/>
    <lineage>
        <taxon>Eukaryota</taxon>
        <taxon>Metazoa</taxon>
        <taxon>Spiralia</taxon>
        <taxon>Lophotrochozoa</taxon>
        <taxon>Mollusca</taxon>
        <taxon>Bivalvia</taxon>
        <taxon>Autobranchia</taxon>
        <taxon>Pteriomorphia</taxon>
        <taxon>Ostreida</taxon>
        <taxon>Ostreoidea</taxon>
        <taxon>Ostreidae</taxon>
        <taxon>Crassostrea</taxon>
    </lineage>
</organism>
<feature type="domain" description="VWFD" evidence="6">
    <location>
        <begin position="2498"/>
        <end position="2680"/>
    </location>
</feature>
<evidence type="ECO:0000256" key="3">
    <source>
        <dbReference type="SAM" id="MobiDB-lite"/>
    </source>
</evidence>
<reference evidence="8" key="1">
    <citation type="submission" date="2025-08" db="UniProtKB">
        <authorList>
            <consortium name="RefSeq"/>
        </authorList>
    </citation>
    <scope>IDENTIFICATION</scope>
    <source>
        <tissue evidence="8">Whole sample</tissue>
    </source>
</reference>
<keyword evidence="4" id="KW-0472">Membrane</keyword>
<feature type="region of interest" description="Disordered" evidence="3">
    <location>
        <begin position="2118"/>
        <end position="2160"/>
    </location>
</feature>
<feature type="chain" id="PRO_5034859379" evidence="5">
    <location>
        <begin position="23"/>
        <end position="3127"/>
    </location>
</feature>
<dbReference type="PANTHER" id="PTHR14949:SF56">
    <property type="entry name" value="EGF-LIKE-DOMAIN, MULTIPLE 7"/>
    <property type="match status" value="1"/>
</dbReference>
<dbReference type="InterPro" id="IPR050969">
    <property type="entry name" value="Dev_Signal_Modulators"/>
</dbReference>
<evidence type="ECO:0000256" key="1">
    <source>
        <dbReference type="ARBA" id="ARBA00022729"/>
    </source>
</evidence>
<dbReference type="Pfam" id="PF00094">
    <property type="entry name" value="VWD"/>
    <property type="match status" value="2"/>
</dbReference>
<dbReference type="Pfam" id="PF26129">
    <property type="entry name" value="Vwde"/>
    <property type="match status" value="2"/>
</dbReference>